<name>A0A1B9GUX7_9TREE</name>
<reference evidence="3" key="2">
    <citation type="submission" date="2013-12" db="EMBL/GenBank/DDBJ databases">
        <title>Evolution of pathogenesis and genome organization in the Tremellales.</title>
        <authorList>
            <person name="Cuomo C."/>
            <person name="Litvintseva A."/>
            <person name="Heitman J."/>
            <person name="Chen Y."/>
            <person name="Sun S."/>
            <person name="Springer D."/>
            <person name="Dromer F."/>
            <person name="Young S."/>
            <person name="Zeng Q."/>
            <person name="Chapman S."/>
            <person name="Gujja S."/>
            <person name="Saif S."/>
            <person name="Birren B."/>
        </authorList>
    </citation>
    <scope>NUCLEOTIDE SEQUENCE [LARGE SCALE GENOMIC DNA]</scope>
    <source>
        <strain evidence="3">BCC8398</strain>
    </source>
</reference>
<evidence type="ECO:0000256" key="1">
    <source>
        <dbReference type="SAM" id="MobiDB-lite"/>
    </source>
</evidence>
<dbReference type="AlphaFoldDB" id="A0A1B9GUX7"/>
<proteinExistence type="predicted"/>
<organism evidence="2 3">
    <name type="scientific">Kwoniella heveanensis BCC8398</name>
    <dbReference type="NCBI Taxonomy" id="1296120"/>
    <lineage>
        <taxon>Eukaryota</taxon>
        <taxon>Fungi</taxon>
        <taxon>Dikarya</taxon>
        <taxon>Basidiomycota</taxon>
        <taxon>Agaricomycotina</taxon>
        <taxon>Tremellomycetes</taxon>
        <taxon>Tremellales</taxon>
        <taxon>Cryptococcaceae</taxon>
        <taxon>Kwoniella</taxon>
    </lineage>
</organism>
<feature type="region of interest" description="Disordered" evidence="1">
    <location>
        <begin position="366"/>
        <end position="392"/>
    </location>
</feature>
<evidence type="ECO:0000313" key="3">
    <source>
        <dbReference type="Proteomes" id="UP000092666"/>
    </source>
</evidence>
<reference evidence="2 3" key="1">
    <citation type="submission" date="2013-07" db="EMBL/GenBank/DDBJ databases">
        <title>The Genome Sequence of Cryptococcus heveanensis BCC8398.</title>
        <authorList>
            <consortium name="The Broad Institute Genome Sequencing Platform"/>
            <person name="Cuomo C."/>
            <person name="Litvintseva A."/>
            <person name="Chen Y."/>
            <person name="Heitman J."/>
            <person name="Sun S."/>
            <person name="Springer D."/>
            <person name="Dromer F."/>
            <person name="Young S.K."/>
            <person name="Zeng Q."/>
            <person name="Gargeya S."/>
            <person name="Fitzgerald M."/>
            <person name="Abouelleil A."/>
            <person name="Alvarado L."/>
            <person name="Berlin A.M."/>
            <person name="Chapman S.B."/>
            <person name="Dewar J."/>
            <person name="Goldberg J."/>
            <person name="Griggs A."/>
            <person name="Gujja S."/>
            <person name="Hansen M."/>
            <person name="Howarth C."/>
            <person name="Imamovic A."/>
            <person name="Larimer J."/>
            <person name="McCowan C."/>
            <person name="Murphy C."/>
            <person name="Pearson M."/>
            <person name="Priest M."/>
            <person name="Roberts A."/>
            <person name="Saif S."/>
            <person name="Shea T."/>
            <person name="Sykes S."/>
            <person name="Wortman J."/>
            <person name="Nusbaum C."/>
            <person name="Birren B."/>
        </authorList>
    </citation>
    <scope>NUCLEOTIDE SEQUENCE [LARGE SCALE GENOMIC DNA]</scope>
    <source>
        <strain evidence="2 3">BCC8398</strain>
    </source>
</reference>
<dbReference type="EMBL" id="KV700123">
    <property type="protein sequence ID" value="OCF34837.1"/>
    <property type="molecule type" value="Genomic_DNA"/>
</dbReference>
<feature type="region of interest" description="Disordered" evidence="1">
    <location>
        <begin position="1"/>
        <end position="22"/>
    </location>
</feature>
<evidence type="ECO:0000313" key="2">
    <source>
        <dbReference type="EMBL" id="OCF34837.1"/>
    </source>
</evidence>
<gene>
    <name evidence="2" type="ORF">I316_03382</name>
</gene>
<accession>A0A1B9GUX7</accession>
<feature type="region of interest" description="Disordered" evidence="1">
    <location>
        <begin position="46"/>
        <end position="71"/>
    </location>
</feature>
<keyword evidence="3" id="KW-1185">Reference proteome</keyword>
<dbReference type="Proteomes" id="UP000092666">
    <property type="component" value="Unassembled WGS sequence"/>
</dbReference>
<feature type="compositionally biased region" description="Acidic residues" evidence="1">
    <location>
        <begin position="372"/>
        <end position="382"/>
    </location>
</feature>
<protein>
    <submittedName>
        <fullName evidence="2">Uncharacterized protein</fullName>
    </submittedName>
</protein>
<sequence>MQNDPSISSSTLKHTGSDSVPEIRHGLRHHHCRHCQSSAATTTPATSDIEFYNPTGGGGISGQGSVPSRRRPIDLAHGQLNADSRQGKENLHNPVSAPSVRCYSALCDPAQTTEGVTLKNPDQYAPLALGGGSWFLSDASLDKLSAIAAQQWTNEEGQPLSRSQARSLILGGPACPDEQCTGTRCQGETQMEELYYHMATNNIPASLDAATMLSLGSDPGQRHRYFHMIQCSAPSCRSKAEYLGALLFEKDAHAPGVGCPNVHAQILVHPSYGEDMLCDDPSHRSPSMTDGLNVISISQDHFNRRHDPRSHNQGYEHLQGVLPWAVANKNQSNASDLLSTTGDGSAAYVGRLHLAYRAIESRAAQQHSQVQVEEEEEEESSESDGGGDAWAARLMQIQ</sequence>
<feature type="compositionally biased region" description="Polar residues" evidence="1">
    <location>
        <begin position="1"/>
        <end position="18"/>
    </location>
</feature>